<dbReference type="RefSeq" id="XP_056080712.1">
    <property type="nucleotide sequence ID" value="XM_056226352.1"/>
</dbReference>
<comment type="subcellular location">
    <subcellularLocation>
        <location evidence="2 14">Nucleus</location>
    </subcellularLocation>
</comment>
<dbReference type="CDD" id="cd00141">
    <property type="entry name" value="NT_POLXc"/>
    <property type="match status" value="1"/>
</dbReference>
<evidence type="ECO:0000256" key="2">
    <source>
        <dbReference type="ARBA" id="ARBA00004123"/>
    </source>
</evidence>
<dbReference type="InterPro" id="IPR002054">
    <property type="entry name" value="DNA-dir_DNA_pol_X"/>
</dbReference>
<dbReference type="Gene3D" id="3.30.460.10">
    <property type="entry name" value="Beta Polymerase, domain 2"/>
    <property type="match status" value="1"/>
</dbReference>
<evidence type="ECO:0000256" key="5">
    <source>
        <dbReference type="ARBA" id="ARBA00022695"/>
    </source>
</evidence>
<evidence type="ECO:0000313" key="17">
    <source>
        <dbReference type="EMBL" id="CAI4037595.1"/>
    </source>
</evidence>
<evidence type="ECO:0000256" key="11">
    <source>
        <dbReference type="ARBA" id="ARBA00023242"/>
    </source>
</evidence>
<dbReference type="PANTHER" id="PTHR11276:SF42">
    <property type="entry name" value="DNA POLYMERASE BETA"/>
    <property type="match status" value="1"/>
</dbReference>
<dbReference type="GO" id="GO:0005634">
    <property type="term" value="C:nucleus"/>
    <property type="evidence" value="ECO:0007669"/>
    <property type="project" value="UniProtKB-SubCell"/>
</dbReference>
<dbReference type="SUPFAM" id="SSF81301">
    <property type="entry name" value="Nucleotidyltransferase"/>
    <property type="match status" value="1"/>
</dbReference>
<comment type="catalytic activity">
    <reaction evidence="12 14">
        <text>DNA(n) + a 2'-deoxyribonucleoside 5'-triphosphate = DNA(n+1) + diphosphate</text>
        <dbReference type="Rhea" id="RHEA:22508"/>
        <dbReference type="Rhea" id="RHEA-COMP:17339"/>
        <dbReference type="Rhea" id="RHEA-COMP:17340"/>
        <dbReference type="ChEBI" id="CHEBI:33019"/>
        <dbReference type="ChEBI" id="CHEBI:61560"/>
        <dbReference type="ChEBI" id="CHEBI:173112"/>
        <dbReference type="EC" id="2.7.7.7"/>
    </reaction>
</comment>
<dbReference type="SUPFAM" id="SSF47802">
    <property type="entry name" value="DNA polymerase beta, N-terminal domain-like"/>
    <property type="match status" value="1"/>
</dbReference>
<evidence type="ECO:0000256" key="10">
    <source>
        <dbReference type="ARBA" id="ARBA00023204"/>
    </source>
</evidence>
<evidence type="ECO:0000256" key="14">
    <source>
        <dbReference type="RuleBase" id="RU366014"/>
    </source>
</evidence>
<keyword evidence="8" id="KW-0460">Magnesium</keyword>
<dbReference type="PANTHER" id="PTHR11276">
    <property type="entry name" value="DNA POLYMERASE TYPE-X FAMILY MEMBER"/>
    <property type="match status" value="1"/>
</dbReference>
<dbReference type="Pfam" id="PF14791">
    <property type="entry name" value="DNA_pol_B_thumb"/>
    <property type="match status" value="1"/>
</dbReference>
<keyword evidence="18" id="KW-1185">Reference proteome</keyword>
<dbReference type="GO" id="GO:0003887">
    <property type="term" value="F:DNA-directed DNA polymerase activity"/>
    <property type="evidence" value="ECO:0007669"/>
    <property type="project" value="UniProtKB-UniRule"/>
</dbReference>
<dbReference type="InterPro" id="IPR037160">
    <property type="entry name" value="DNA_Pol_thumb_sf"/>
</dbReference>
<dbReference type="GO" id="GO:0046872">
    <property type="term" value="F:metal ion binding"/>
    <property type="evidence" value="ECO:0007669"/>
    <property type="project" value="UniProtKB-UniRule"/>
</dbReference>
<evidence type="ECO:0000256" key="4">
    <source>
        <dbReference type="ARBA" id="ARBA00022679"/>
    </source>
</evidence>
<accession>A0AA35IWU6</accession>
<evidence type="ECO:0000256" key="3">
    <source>
        <dbReference type="ARBA" id="ARBA00008323"/>
    </source>
</evidence>
<keyword evidence="6" id="KW-0479">Metal-binding</keyword>
<organism evidence="17 18">
    <name type="scientific">Saccharomyces mikatae IFO 1815</name>
    <dbReference type="NCBI Taxonomy" id="226126"/>
    <lineage>
        <taxon>Eukaryota</taxon>
        <taxon>Fungi</taxon>
        <taxon>Dikarya</taxon>
        <taxon>Ascomycota</taxon>
        <taxon>Saccharomycotina</taxon>
        <taxon>Saccharomycetes</taxon>
        <taxon>Saccharomycetales</taxon>
        <taxon>Saccharomycetaceae</taxon>
        <taxon>Saccharomyces</taxon>
    </lineage>
</organism>
<evidence type="ECO:0000256" key="9">
    <source>
        <dbReference type="ARBA" id="ARBA00022932"/>
    </source>
</evidence>
<dbReference type="EMBL" id="OX365759">
    <property type="protein sequence ID" value="CAI4037595.1"/>
    <property type="molecule type" value="Genomic_DNA"/>
</dbReference>
<keyword evidence="9 14" id="KW-0239">DNA-directed DNA polymerase</keyword>
<evidence type="ECO:0000256" key="13">
    <source>
        <dbReference type="PIRSR" id="PIRSR622312-50"/>
    </source>
</evidence>
<dbReference type="PRINTS" id="PR00869">
    <property type="entry name" value="DNAPOLX"/>
</dbReference>
<comment type="function">
    <text evidence="14">DNA polymerase that functions in several pathways of DNA repair. Involved in base excision repair (BER) responsible for repair of lesions that give rise to abasic (AP) sites in DNA. Also contributes to DNA double-strand break repair by non-homologous end joining and homologous recombination. Has both template-dependent and template-independent (terminal transferase) DNA polymerase activities. Has also a 5'-deoxyribose-5-phosphate lyase (dRP lyase) activity.</text>
</comment>
<sequence length="581" mass="67603">MSLNGRSFIFLPNPRTSSNKFLQDILKKKGATIVSSFEDRLQFNSKKVIILIDDSFVDSQMHLTQRDIFKREAGLNDIDDFLTKIEESNIQCLKISYITKWVESEKFTIEKDYLIKMRPSIITISDDTDDGQSYNDKDSEVSTDVEGKGNNGSKSEERLETPQTSVHSLKLDERTTSLVTNKTMYKNNELIITALKKLTKKCEIKGERFRARSYKLAKQSLENCDFDVRSGEEAHIKLKNIGPSIAKKIQVILDTGGLPGLNDSMGLEDKLKYFKNCYGIGPEIAKRWNLLNFESFYIAAKKNPEEFISDWSVLFGWSYYDDWVHKMSRNECFAHLKKVQNTLREIDPECKVELQGSYNRGYSKCGDIDLLFFKPFCNDTTELAKIMETLCVKLYKEGYIHCFLQLTPTLEKLFANKIVERFRTARIVGYGERKRWYSSEIIKKFFMGVKLPAKYLKKLEDMKNDEGTFLIEEEEETKLKQIDQYMSLNSSDGNYCRRLDFFCCKWDELGAGRIHYTGSKEFNRWIRILAAQKGFKLTQHGLFRNNTLLEGFDERKIFDLLNLDYVEPKYRNNIPWAGRTG</sequence>
<keyword evidence="11 14" id="KW-0539">Nucleus</keyword>
<dbReference type="InterPro" id="IPR010996">
    <property type="entry name" value="HHH_MUS81"/>
</dbReference>
<dbReference type="GO" id="GO:0006284">
    <property type="term" value="P:base-excision repair"/>
    <property type="evidence" value="ECO:0007669"/>
    <property type="project" value="TreeGrafter"/>
</dbReference>
<comment type="similarity">
    <text evidence="3 14">Belongs to the DNA polymerase type-X family.</text>
</comment>
<comment type="cofactor">
    <cofactor evidence="1">
        <name>Mg(2+)</name>
        <dbReference type="ChEBI" id="CHEBI:18420"/>
    </cofactor>
</comment>
<feature type="region of interest" description="Disordered" evidence="15">
    <location>
        <begin position="126"/>
        <end position="166"/>
    </location>
</feature>
<dbReference type="InterPro" id="IPR022312">
    <property type="entry name" value="DNA_pol_X"/>
</dbReference>
<dbReference type="GeneID" id="80916808"/>
<evidence type="ECO:0000256" key="1">
    <source>
        <dbReference type="ARBA" id="ARBA00001946"/>
    </source>
</evidence>
<evidence type="ECO:0000259" key="16">
    <source>
        <dbReference type="SMART" id="SM00483"/>
    </source>
</evidence>
<dbReference type="InterPro" id="IPR019843">
    <property type="entry name" value="DNA_pol-X_BS"/>
</dbReference>
<dbReference type="InterPro" id="IPR029398">
    <property type="entry name" value="PolB_thumb"/>
</dbReference>
<dbReference type="Gene3D" id="1.10.150.110">
    <property type="entry name" value="DNA polymerase beta, N-terminal domain-like"/>
    <property type="match status" value="1"/>
</dbReference>
<evidence type="ECO:0000256" key="6">
    <source>
        <dbReference type="ARBA" id="ARBA00022723"/>
    </source>
</evidence>
<keyword evidence="10 14" id="KW-0234">DNA repair</keyword>
<dbReference type="InterPro" id="IPR028207">
    <property type="entry name" value="DNA_pol_B_palm_palm"/>
</dbReference>
<feature type="active site" description="Nucleophile; Schiff-base intermediate with DNA; for 5'-dRP lyase activity" evidence="13">
    <location>
        <position position="248"/>
    </location>
</feature>
<dbReference type="Proteomes" id="UP001161438">
    <property type="component" value="Chromosome 3"/>
</dbReference>
<keyword evidence="5 14" id="KW-0548">Nucleotidyltransferase</keyword>
<reference evidence="17" key="1">
    <citation type="submission" date="2022-10" db="EMBL/GenBank/DDBJ databases">
        <authorList>
            <person name="Byrne P K."/>
        </authorList>
    </citation>
    <scope>NUCLEOTIDE SEQUENCE</scope>
    <source>
        <strain evidence="17">IFO1815</strain>
    </source>
</reference>
<name>A0AA35IWU6_SACMI</name>
<dbReference type="InterPro" id="IPR027421">
    <property type="entry name" value="DNA_pol_lamdba_lyase_dom_sf"/>
</dbReference>
<evidence type="ECO:0000256" key="15">
    <source>
        <dbReference type="SAM" id="MobiDB-lite"/>
    </source>
</evidence>
<keyword evidence="7 14" id="KW-0227">DNA damage</keyword>
<dbReference type="AlphaFoldDB" id="A0AA35IWU6"/>
<gene>
    <name evidence="17" type="primary">SMKI03G0700</name>
    <name evidence="17" type="ORF">SMKI_03G0700</name>
</gene>
<evidence type="ECO:0000256" key="7">
    <source>
        <dbReference type="ARBA" id="ARBA00022763"/>
    </source>
</evidence>
<evidence type="ECO:0000256" key="8">
    <source>
        <dbReference type="ARBA" id="ARBA00022842"/>
    </source>
</evidence>
<dbReference type="Pfam" id="PF14792">
    <property type="entry name" value="DNA_pol_B_palm"/>
    <property type="match status" value="1"/>
</dbReference>
<dbReference type="EC" id="2.7.7.7" evidence="14"/>
<protein>
    <recommendedName>
        <fullName evidence="14">DNA polymerase</fullName>
        <ecNumber evidence="14">2.7.7.7</ecNumber>
    </recommendedName>
</protein>
<dbReference type="Gene3D" id="3.30.210.10">
    <property type="entry name" value="DNA polymerase, thumb domain"/>
    <property type="match status" value="1"/>
</dbReference>
<dbReference type="GO" id="GO:0003677">
    <property type="term" value="F:DNA binding"/>
    <property type="evidence" value="ECO:0007669"/>
    <property type="project" value="UniProtKB-UniRule"/>
</dbReference>
<dbReference type="InterPro" id="IPR043519">
    <property type="entry name" value="NT_sf"/>
</dbReference>
<evidence type="ECO:0000313" key="18">
    <source>
        <dbReference type="Proteomes" id="UP001161438"/>
    </source>
</evidence>
<dbReference type="GO" id="GO:0006303">
    <property type="term" value="P:double-strand break repair via nonhomologous end joining"/>
    <property type="evidence" value="ECO:0007669"/>
    <property type="project" value="TreeGrafter"/>
</dbReference>
<evidence type="ECO:0000256" key="12">
    <source>
        <dbReference type="ARBA" id="ARBA00049244"/>
    </source>
</evidence>
<dbReference type="InterPro" id="IPR002008">
    <property type="entry name" value="DNA_pol_X_beta-like"/>
</dbReference>
<dbReference type="Pfam" id="PF14716">
    <property type="entry name" value="HHH_8"/>
    <property type="match status" value="1"/>
</dbReference>
<dbReference type="PROSITE" id="PS00522">
    <property type="entry name" value="DNA_POLYMERASE_X"/>
    <property type="match status" value="1"/>
</dbReference>
<keyword evidence="4 14" id="KW-0808">Transferase</keyword>
<proteinExistence type="inferred from homology"/>
<feature type="domain" description="DNA-directed DNA polymerase X" evidence="16">
    <location>
        <begin position="185"/>
        <end position="572"/>
    </location>
</feature>
<dbReference type="PRINTS" id="PR00870">
    <property type="entry name" value="DNAPOLXBETA"/>
</dbReference>
<dbReference type="SMART" id="SM00483">
    <property type="entry name" value="POLXc"/>
    <property type="match status" value="1"/>
</dbReference>